<sequence length="1149" mass="125176">MMLRMISTLVLGFGLAVTTRADSLPVVYETKAEWLIDQPADKTGAGASFTIVDKQSGVARSYQPTELSGEPVTKPSWVDGGQFEVPVECIVPVVGESEISYAGPQPLENRVHLYTVTGGFIESLPPTKGVGPNRLLSFPPHPDLKQDEPVVVVQTSLNGPPSETQFHRFISPEGERFASQDDIGFIRFDQAISLSIIPSRAYSADNSLLLLSSGTEVFLAVPELTQVGAMEPVDVKFEPRFVLGDFSKSGVSDVAMYEVKGTTIFLSELVEDGDRWLLGKPFAYKCPLPILLASRIEVDGQDYVAVAYWGSPTVEVIDVLNERVVDRFDLNKIEGVLSGVVSFDGTRLLALGSATASGPSDSYELFEFDTATGGFKSTWAGSISTKGLENAGQDGRANAFYFDVSPLESRNAELLGWQSSDSDWASDEQLQGSAPNQSVRYQGWKDSGEEDGLQLSQIVSSRIRDEVNSVIVNQVDDFASVIGVGMQGSLTRILYANWTPKPGMYDTLVPISASYPSGSTLYYRINSDGVWNRYTGTFYPPAHQFDVQYFVEGADRTKGPIRSARYEFALSAFNRDQNEDGIPDFVQLGLGLDIEGTGDSDADGVRDIDELYLGTDPLDLNDFPDLDADLLSPLNRELDENLIVSAVNYAGADWAPASDVYLDALTGAHLGQEVAELDAANDVVANFGPVRTVQSEGLLALFSGDRFFCSGDSSSAPTGFECLMLLPSDPGLGLSLSTNYTGGSLSAAANLWVAELLSSATAGIPVRREQLSVRSTAIALAYEYALELYLQDVGYLSESDQLTLFPNRSGDDRWLSLTTIAEAQQLDVDGLLAGLELLDSLDVMALEVSTWALWPSFCGDVYEAYVLQQLPSIAGRRPVDLLRQVLRQQTPDPELLRDLGLTLDQSAELAIAEAIPLRDHLVEESVQHYDLIVTETADVAGCLLTEDTLSRDFSLFQAEGQPYVASKAFDLLVGTRIRVNAVERSDWIACSGRALEVRSLTLVELPELLIDDADGNLLDDNWQLLWMLDDGVDPFASVDGSGYTLLQQYLHGTNPNDPADVPTTPVADLGAPSIQITEMTPTQITLTWDWPGEYSDQIRFKLIASDSLGNLQSIEPLTVDYSRIGDVHTMEVSVPATDEQRFFRLVMSL</sequence>
<dbReference type="STRING" id="583355.Caka_2780"/>
<gene>
    <name evidence="2" type="ordered locus">Caka_2780</name>
</gene>
<accession>D5EQI1</accession>
<feature type="compositionally biased region" description="Polar residues" evidence="1">
    <location>
        <begin position="425"/>
        <end position="440"/>
    </location>
</feature>
<protein>
    <submittedName>
        <fullName evidence="2">Uncharacterized protein</fullName>
    </submittedName>
</protein>
<dbReference type="AlphaFoldDB" id="D5EQI1"/>
<evidence type="ECO:0000313" key="3">
    <source>
        <dbReference type="Proteomes" id="UP000000925"/>
    </source>
</evidence>
<name>D5EQI1_CORAD</name>
<dbReference type="KEGG" id="caa:Caka_2780"/>
<evidence type="ECO:0000313" key="2">
    <source>
        <dbReference type="EMBL" id="ADE55795.1"/>
    </source>
</evidence>
<reference evidence="2 3" key="1">
    <citation type="journal article" date="2010" name="Stand. Genomic Sci.">
        <title>Complete genome sequence of Coraliomargarita akajimensis type strain (04OKA010-24).</title>
        <authorList>
            <person name="Mavromatis K."/>
            <person name="Abt B."/>
            <person name="Brambilla E."/>
            <person name="Lapidus A."/>
            <person name="Copeland A."/>
            <person name="Deshpande S."/>
            <person name="Nolan M."/>
            <person name="Lucas S."/>
            <person name="Tice H."/>
            <person name="Cheng J.F."/>
            <person name="Han C."/>
            <person name="Detter J.C."/>
            <person name="Woyke T."/>
            <person name="Goodwin L."/>
            <person name="Pitluck S."/>
            <person name="Held B."/>
            <person name="Brettin T."/>
            <person name="Tapia R."/>
            <person name="Ivanova N."/>
            <person name="Mikhailova N."/>
            <person name="Pati A."/>
            <person name="Liolios K."/>
            <person name="Chen A."/>
            <person name="Palaniappan K."/>
            <person name="Land M."/>
            <person name="Hauser L."/>
            <person name="Chang Y.J."/>
            <person name="Jeffries C.D."/>
            <person name="Rohde M."/>
            <person name="Goker M."/>
            <person name="Bristow J."/>
            <person name="Eisen J.A."/>
            <person name="Markowitz V."/>
            <person name="Hugenholtz P."/>
            <person name="Klenk H.P."/>
            <person name="Kyrpides N.C."/>
        </authorList>
    </citation>
    <scope>NUCLEOTIDE SEQUENCE [LARGE SCALE GENOMIC DNA]</scope>
    <source>
        <strain evidence="3">DSM 45221 / IAM 15411 / JCM 23193 / KCTC 12865</strain>
    </source>
</reference>
<dbReference type="Proteomes" id="UP000000925">
    <property type="component" value="Chromosome"/>
</dbReference>
<evidence type="ECO:0000256" key="1">
    <source>
        <dbReference type="SAM" id="MobiDB-lite"/>
    </source>
</evidence>
<organism evidence="2 3">
    <name type="scientific">Coraliomargarita akajimensis (strain DSM 45221 / IAM 15411 / JCM 23193 / KCTC 12865 / 04OKA010-24)</name>
    <dbReference type="NCBI Taxonomy" id="583355"/>
    <lineage>
        <taxon>Bacteria</taxon>
        <taxon>Pseudomonadati</taxon>
        <taxon>Verrucomicrobiota</taxon>
        <taxon>Opitutia</taxon>
        <taxon>Puniceicoccales</taxon>
        <taxon>Coraliomargaritaceae</taxon>
        <taxon>Coraliomargarita</taxon>
    </lineage>
</organism>
<feature type="region of interest" description="Disordered" evidence="1">
    <location>
        <begin position="425"/>
        <end position="447"/>
    </location>
</feature>
<dbReference type="EMBL" id="CP001998">
    <property type="protein sequence ID" value="ADE55795.1"/>
    <property type="molecule type" value="Genomic_DNA"/>
</dbReference>
<keyword evidence="3" id="KW-1185">Reference proteome</keyword>
<dbReference type="HOGENOM" id="CLU_276677_0_0_0"/>
<proteinExistence type="predicted"/>